<accession>A0A6J2YT19</accession>
<feature type="compositionally biased region" description="Polar residues" evidence="1">
    <location>
        <begin position="134"/>
        <end position="148"/>
    </location>
</feature>
<evidence type="ECO:0000256" key="1">
    <source>
        <dbReference type="SAM" id="MobiDB-lite"/>
    </source>
</evidence>
<evidence type="ECO:0000313" key="3">
    <source>
        <dbReference type="RefSeq" id="XP_030765935.1"/>
    </source>
</evidence>
<name>A0A6J2YT19_SITOR</name>
<dbReference type="Proteomes" id="UP000504635">
    <property type="component" value="Unplaced"/>
</dbReference>
<dbReference type="RefSeq" id="XP_030765935.1">
    <property type="nucleotide sequence ID" value="XM_030910075.1"/>
</dbReference>
<organism evidence="2 3">
    <name type="scientific">Sitophilus oryzae</name>
    <name type="common">Rice weevil</name>
    <name type="synonym">Curculio oryzae</name>
    <dbReference type="NCBI Taxonomy" id="7048"/>
    <lineage>
        <taxon>Eukaryota</taxon>
        <taxon>Metazoa</taxon>
        <taxon>Ecdysozoa</taxon>
        <taxon>Arthropoda</taxon>
        <taxon>Hexapoda</taxon>
        <taxon>Insecta</taxon>
        <taxon>Pterygota</taxon>
        <taxon>Neoptera</taxon>
        <taxon>Endopterygota</taxon>
        <taxon>Coleoptera</taxon>
        <taxon>Polyphaga</taxon>
        <taxon>Cucujiformia</taxon>
        <taxon>Curculionidae</taxon>
        <taxon>Dryophthorinae</taxon>
        <taxon>Sitophilus</taxon>
    </lineage>
</organism>
<feature type="region of interest" description="Disordered" evidence="1">
    <location>
        <begin position="133"/>
        <end position="303"/>
    </location>
</feature>
<dbReference type="InParanoid" id="A0A6J2YT19"/>
<dbReference type="AlphaFoldDB" id="A0A6J2YT19"/>
<protein>
    <submittedName>
        <fullName evidence="3">Basic salivary proline-rich protein 2-like isoform X1</fullName>
    </submittedName>
</protein>
<sequence length="322" mass="34704">MSAIEKTTSMPTKPNVPSKSTSLHRPASSQQVWTCLKNDGKFMNALTSFMNESWVTVSQAREKSGLNPNYEISDEELSRKIEDISFRLRMKYKEVATLESQKARLLKKSVESQAPEGQGPAHPAASLTLAHPVASSTPVHSVASSTPEQLPGRLVSEQSQSVGPSISGRQHPEGPLSDHPQPVGPPPSVKYPGGFLPGQLQPGSPPPSAQYPGGPFPGQFQPVGPPPSMQYPRQPRRYPGQYPSGPPGRQYRQIHPGSAAQYPGYGDTSYSAGSGRGSYFGEQQQLSRSQSGSRGYGYPPACIRKPTYYNSSGGYQSFGTDI</sequence>
<dbReference type="KEGG" id="soy:115889980"/>
<feature type="compositionally biased region" description="Low complexity" evidence="1">
    <location>
        <begin position="192"/>
        <end position="202"/>
    </location>
</feature>
<proteinExistence type="predicted"/>
<reference evidence="3" key="1">
    <citation type="submission" date="2025-08" db="UniProtKB">
        <authorList>
            <consortium name="RefSeq"/>
        </authorList>
    </citation>
    <scope>IDENTIFICATION</scope>
    <source>
        <tissue evidence="3">Gonads</tissue>
    </source>
</reference>
<feature type="compositionally biased region" description="Low complexity" evidence="1">
    <location>
        <begin position="281"/>
        <end position="298"/>
    </location>
</feature>
<dbReference type="GeneID" id="115889980"/>
<gene>
    <name evidence="3" type="primary">LOC115889980</name>
</gene>
<keyword evidence="2" id="KW-1185">Reference proteome</keyword>
<feature type="region of interest" description="Disordered" evidence="1">
    <location>
        <begin position="1"/>
        <end position="27"/>
    </location>
</feature>
<feature type="compositionally biased region" description="Polar residues" evidence="1">
    <location>
        <begin position="156"/>
        <end position="168"/>
    </location>
</feature>
<feature type="compositionally biased region" description="Low complexity" evidence="1">
    <location>
        <begin position="230"/>
        <end position="243"/>
    </location>
</feature>
<evidence type="ECO:0000313" key="2">
    <source>
        <dbReference type="Proteomes" id="UP000504635"/>
    </source>
</evidence>